<protein>
    <recommendedName>
        <fullName evidence="1">HD domain-containing protein</fullName>
    </recommendedName>
</protein>
<dbReference type="Proteomes" id="UP000231382">
    <property type="component" value="Unassembled WGS sequence"/>
</dbReference>
<sequence>MNIVKKAKKYCLSIIDESDDIFSLVTHLPEAEKWAEKICDLRPEADREVVLLTVWLHDVSHYVGDRDTDHAVRSEKMAKEFLEKNQYDPKKLPMVLHGVRSHRNRDVAPETIEAKIFACADSASHMTDIAYLLMMQTGRFEYLAGKLERDFRDVNFFPEIHKMLSPVYRSWKELAKNYKALHLIEKVKPKSEFGFN</sequence>
<dbReference type="EMBL" id="PEZW01000027">
    <property type="protein sequence ID" value="PIS07349.1"/>
    <property type="molecule type" value="Genomic_DNA"/>
</dbReference>
<dbReference type="Pfam" id="PF01966">
    <property type="entry name" value="HD"/>
    <property type="match status" value="1"/>
</dbReference>
<dbReference type="InterPro" id="IPR006674">
    <property type="entry name" value="HD_domain"/>
</dbReference>
<evidence type="ECO:0000313" key="2">
    <source>
        <dbReference type="EMBL" id="PIS07349.1"/>
    </source>
</evidence>
<proteinExistence type="predicted"/>
<evidence type="ECO:0000259" key="1">
    <source>
        <dbReference type="Pfam" id="PF01966"/>
    </source>
</evidence>
<dbReference type="AlphaFoldDB" id="A0A2H0W5J1"/>
<feature type="domain" description="HD" evidence="1">
    <location>
        <begin position="26"/>
        <end position="123"/>
    </location>
</feature>
<dbReference type="SUPFAM" id="SSF109604">
    <property type="entry name" value="HD-domain/PDEase-like"/>
    <property type="match status" value="1"/>
</dbReference>
<reference evidence="3" key="1">
    <citation type="submission" date="2017-09" db="EMBL/GenBank/DDBJ databases">
        <title>Depth-based differentiation of microbial function through sediment-hosted aquifers and enrichment of novel symbionts in the deep terrestrial subsurface.</title>
        <authorList>
            <person name="Probst A.J."/>
            <person name="Ladd B."/>
            <person name="Jarett J.K."/>
            <person name="Geller-Mcgrath D.E."/>
            <person name="Sieber C.M.K."/>
            <person name="Emerson J.B."/>
            <person name="Anantharaman K."/>
            <person name="Thomas B.C."/>
            <person name="Malmstrom R."/>
            <person name="Stieglmeier M."/>
            <person name="Klingl A."/>
            <person name="Woyke T."/>
            <person name="Ryan C.M."/>
            <person name="Banfield J.F."/>
        </authorList>
    </citation>
    <scope>NUCLEOTIDE SEQUENCE [LARGE SCALE GENOMIC DNA]</scope>
</reference>
<evidence type="ECO:0000313" key="3">
    <source>
        <dbReference type="Proteomes" id="UP000231382"/>
    </source>
</evidence>
<comment type="caution">
    <text evidence="2">The sequence shown here is derived from an EMBL/GenBank/DDBJ whole genome shotgun (WGS) entry which is preliminary data.</text>
</comment>
<organism evidence="2 3">
    <name type="scientific">Candidatus Berkelbacteria bacterium CG10_big_fil_rev_8_21_14_0_10_43_13</name>
    <dbReference type="NCBI Taxonomy" id="1974514"/>
    <lineage>
        <taxon>Bacteria</taxon>
        <taxon>Candidatus Berkelbacteria</taxon>
    </lineage>
</organism>
<dbReference type="Gene3D" id="1.10.3210.10">
    <property type="entry name" value="Hypothetical protein af1432"/>
    <property type="match status" value="1"/>
</dbReference>
<name>A0A2H0W5J1_9BACT</name>
<accession>A0A2H0W5J1</accession>
<gene>
    <name evidence="2" type="ORF">COT78_03885</name>
</gene>